<organism evidence="8 9">
    <name type="scientific">Exidia glandulosa HHB12029</name>
    <dbReference type="NCBI Taxonomy" id="1314781"/>
    <lineage>
        <taxon>Eukaryota</taxon>
        <taxon>Fungi</taxon>
        <taxon>Dikarya</taxon>
        <taxon>Basidiomycota</taxon>
        <taxon>Agaricomycotina</taxon>
        <taxon>Agaricomycetes</taxon>
        <taxon>Auriculariales</taxon>
        <taxon>Exidiaceae</taxon>
        <taxon>Exidia</taxon>
    </lineage>
</organism>
<feature type="compositionally biased region" description="Basic and acidic residues" evidence="7">
    <location>
        <begin position="840"/>
        <end position="850"/>
    </location>
</feature>
<evidence type="ECO:0000256" key="3">
    <source>
        <dbReference type="ARBA" id="ARBA00022517"/>
    </source>
</evidence>
<accession>A0A165QWJ6</accession>
<feature type="compositionally biased region" description="Basic and acidic residues" evidence="7">
    <location>
        <begin position="857"/>
        <end position="873"/>
    </location>
</feature>
<evidence type="ECO:0000256" key="1">
    <source>
        <dbReference type="ARBA" id="ARBA00004604"/>
    </source>
</evidence>
<dbReference type="STRING" id="1314781.A0A165QWJ6"/>
<dbReference type="PANTHER" id="PTHR23183">
    <property type="entry name" value="NOP14"/>
    <property type="match status" value="1"/>
</dbReference>
<gene>
    <name evidence="8" type="ORF">EXIGLDRAFT_663626</name>
</gene>
<evidence type="ECO:0000256" key="6">
    <source>
        <dbReference type="ARBA" id="ARBA00024695"/>
    </source>
</evidence>
<dbReference type="AlphaFoldDB" id="A0A165QWJ6"/>
<feature type="region of interest" description="Disordered" evidence="7">
    <location>
        <begin position="794"/>
        <end position="816"/>
    </location>
</feature>
<keyword evidence="4" id="KW-0698">rRNA processing</keyword>
<dbReference type="Proteomes" id="UP000077266">
    <property type="component" value="Unassembled WGS sequence"/>
</dbReference>
<dbReference type="InterPro" id="IPR007276">
    <property type="entry name" value="Nop14"/>
</dbReference>
<feature type="compositionally biased region" description="Basic and acidic residues" evidence="7">
    <location>
        <begin position="121"/>
        <end position="131"/>
    </location>
</feature>
<comment type="function">
    <text evidence="6">Involved in nucleolar processing of pre-18S ribosomal RNA. Has a role in the nuclear export of 40S pre-ribosomal subunit to the cytoplasm.</text>
</comment>
<reference evidence="8 9" key="1">
    <citation type="journal article" date="2016" name="Mol. Biol. Evol.">
        <title>Comparative Genomics of Early-Diverging Mushroom-Forming Fungi Provides Insights into the Origins of Lignocellulose Decay Capabilities.</title>
        <authorList>
            <person name="Nagy L.G."/>
            <person name="Riley R."/>
            <person name="Tritt A."/>
            <person name="Adam C."/>
            <person name="Daum C."/>
            <person name="Floudas D."/>
            <person name="Sun H."/>
            <person name="Yadav J.S."/>
            <person name="Pangilinan J."/>
            <person name="Larsson K.H."/>
            <person name="Matsuura K."/>
            <person name="Barry K."/>
            <person name="Labutti K."/>
            <person name="Kuo R."/>
            <person name="Ohm R.A."/>
            <person name="Bhattacharya S.S."/>
            <person name="Shirouzu T."/>
            <person name="Yoshinaga Y."/>
            <person name="Martin F.M."/>
            <person name="Grigoriev I.V."/>
            <person name="Hibbett D.S."/>
        </authorList>
    </citation>
    <scope>NUCLEOTIDE SEQUENCE [LARGE SCALE GENOMIC DNA]</scope>
    <source>
        <strain evidence="8 9">HHB12029</strain>
    </source>
</reference>
<dbReference type="GO" id="GO:0032040">
    <property type="term" value="C:small-subunit processome"/>
    <property type="evidence" value="ECO:0007669"/>
    <property type="project" value="InterPro"/>
</dbReference>
<feature type="region of interest" description="Disordered" evidence="7">
    <location>
        <begin position="186"/>
        <end position="273"/>
    </location>
</feature>
<feature type="compositionally biased region" description="Acidic residues" evidence="7">
    <location>
        <begin position="346"/>
        <end position="355"/>
    </location>
</feature>
<evidence type="ECO:0000256" key="5">
    <source>
        <dbReference type="ARBA" id="ARBA00023242"/>
    </source>
</evidence>
<dbReference type="InParanoid" id="A0A165QWJ6"/>
<feature type="region of interest" description="Disordered" evidence="7">
    <location>
        <begin position="98"/>
        <end position="131"/>
    </location>
</feature>
<protein>
    <submittedName>
        <fullName evidence="8">Nop14-like protein</fullName>
    </submittedName>
</protein>
<feature type="compositionally biased region" description="Acidic residues" evidence="7">
    <location>
        <begin position="192"/>
        <end position="202"/>
    </location>
</feature>
<dbReference type="Pfam" id="PF04147">
    <property type="entry name" value="Nop14"/>
    <property type="match status" value="1"/>
</dbReference>
<evidence type="ECO:0000256" key="4">
    <source>
        <dbReference type="ARBA" id="ARBA00022552"/>
    </source>
</evidence>
<keyword evidence="9" id="KW-1185">Reference proteome</keyword>
<feature type="compositionally biased region" description="Acidic residues" evidence="7">
    <location>
        <begin position="380"/>
        <end position="414"/>
    </location>
</feature>
<sequence>MPSQLKQLKAELSKAGLARQSQPGSSKKRKRAGTVEQDRDKQQAKLQNIHDRFNQFDTKVTKLKHDVIGRKLKGVTGKPTMSKQAGIELRKKTLLVEHSQRHHAGGVVDRRFGEDDPDMTPEERMQERFTKERQRAAKLNAFALDDDEELTHYGQSLSKMDDFDATGLTLDDDEADATIDRATVARDHFGGFEEDEEDLDSDGEPRKKTKAEVMAEVIAKSKEHKYLRQQNQEKQESERMQLDDEFDSIRALLGGAPADSFKPQVTNTDTDKDYDQLVRDLFFDKRSKPSDRTKTEDELAVEEKTKLEKLERARLRRMRGDVEESEDEDEAGRHKKRRRREKGGDDLEDDFMDEDEVDALNGLGAGLAELADAGGIDDAAGSDEEDQADDSGDDEDGSGDESDGSGAAEDDSGDEAVAGPSTKRPKKSTPAPKELPYTFPCPASHEELLDILENVDDANVPTVIQRIRTLYHPSLGVDNTAKLQTFCGVLVDHILYAASPPEPNLALVHAILPHVTQLSQKYPMSAAEAFVAKLKLMNKNLNRGLSNGPTSPNSKTWPGTAELMLLRTIGTIWSTSDKTHVVVGPARLLIASYLGLARVRSLVDIASGLFLCTLVLQYEHLSQRFVPEVVNFLFNAVLHLAPHSIRESEKVPGSFPCPDFMAEHCPSLRLGKKAKSCEVGKPDFVGLLAEEGDIEQKKVDLLACTLDLLTRFAEVYKGLDGFVELFSPLSELLAAVQTKHYSTSLKTLHDALVDRVTRLLKFSLQARRPLRLQAHKAIAIPTYIPKFTTTGGSSYLRAQDPDRERAEASKLRRQYKEERKGAIKELRKDAKFMAGVVHQQQEEKDRAYKDRMKRVHSSLEGERAEEKAMEREKSRSKKRAGGKK</sequence>
<feature type="region of interest" description="Disordered" evidence="7">
    <location>
        <begin position="836"/>
        <end position="884"/>
    </location>
</feature>
<keyword evidence="3" id="KW-0690">Ribosome biogenesis</keyword>
<evidence type="ECO:0000313" key="9">
    <source>
        <dbReference type="Proteomes" id="UP000077266"/>
    </source>
</evidence>
<comment type="similarity">
    <text evidence="2">Belongs to the NOP14 family.</text>
</comment>
<feature type="compositionally biased region" description="Basic and acidic residues" evidence="7">
    <location>
        <begin position="799"/>
        <end position="816"/>
    </location>
</feature>
<feature type="compositionally biased region" description="Basic and acidic residues" evidence="7">
    <location>
        <begin position="203"/>
        <end position="242"/>
    </location>
</feature>
<evidence type="ECO:0000256" key="7">
    <source>
        <dbReference type="SAM" id="MobiDB-lite"/>
    </source>
</evidence>
<dbReference type="GO" id="GO:0030692">
    <property type="term" value="C:Noc4p-Nop14p complex"/>
    <property type="evidence" value="ECO:0007669"/>
    <property type="project" value="TreeGrafter"/>
</dbReference>
<feature type="region of interest" description="Disordered" evidence="7">
    <location>
        <begin position="285"/>
        <end position="355"/>
    </location>
</feature>
<feature type="region of interest" description="Disordered" evidence="7">
    <location>
        <begin position="1"/>
        <end position="44"/>
    </location>
</feature>
<name>A0A165QWJ6_EXIGL</name>
<feature type="region of interest" description="Disordered" evidence="7">
    <location>
        <begin position="375"/>
        <end position="438"/>
    </location>
</feature>
<feature type="compositionally biased region" description="Basic residues" evidence="7">
    <location>
        <begin position="874"/>
        <end position="884"/>
    </location>
</feature>
<evidence type="ECO:0000256" key="2">
    <source>
        <dbReference type="ARBA" id="ARBA00007466"/>
    </source>
</evidence>
<dbReference type="EMBL" id="KV425882">
    <property type="protein sequence ID" value="KZW04166.1"/>
    <property type="molecule type" value="Genomic_DNA"/>
</dbReference>
<feature type="compositionally biased region" description="Basic and acidic residues" evidence="7">
    <location>
        <begin position="285"/>
        <end position="322"/>
    </location>
</feature>
<dbReference type="FunCoup" id="A0A165QWJ6">
    <property type="interactions" value="793"/>
</dbReference>
<keyword evidence="5" id="KW-0539">Nucleus</keyword>
<dbReference type="GO" id="GO:0030490">
    <property type="term" value="P:maturation of SSU-rRNA"/>
    <property type="evidence" value="ECO:0007669"/>
    <property type="project" value="TreeGrafter"/>
</dbReference>
<comment type="subcellular location">
    <subcellularLocation>
        <location evidence="1">Nucleus</location>
        <location evidence="1">Nucleolus</location>
    </subcellularLocation>
</comment>
<dbReference type="OrthoDB" id="441771at2759"/>
<dbReference type="PANTHER" id="PTHR23183:SF0">
    <property type="entry name" value="NUCLEOLAR PROTEIN 14"/>
    <property type="match status" value="1"/>
</dbReference>
<proteinExistence type="inferred from homology"/>
<evidence type="ECO:0000313" key="8">
    <source>
        <dbReference type="EMBL" id="KZW04166.1"/>
    </source>
</evidence>